<evidence type="ECO:0000313" key="5">
    <source>
        <dbReference type="EMBL" id="MDN7244528.1"/>
    </source>
</evidence>
<proteinExistence type="predicted"/>
<dbReference type="PANTHER" id="PTHR30154:SF34">
    <property type="entry name" value="TRANSCRIPTIONAL REGULATOR AZLB"/>
    <property type="match status" value="1"/>
</dbReference>
<evidence type="ECO:0000256" key="3">
    <source>
        <dbReference type="ARBA" id="ARBA00023163"/>
    </source>
</evidence>
<dbReference type="Pfam" id="PF01037">
    <property type="entry name" value="AsnC_trans_reg"/>
    <property type="match status" value="1"/>
</dbReference>
<evidence type="ECO:0000256" key="1">
    <source>
        <dbReference type="ARBA" id="ARBA00023015"/>
    </source>
</evidence>
<dbReference type="PANTHER" id="PTHR30154">
    <property type="entry name" value="LEUCINE-RESPONSIVE REGULATORY PROTEIN"/>
    <property type="match status" value="1"/>
</dbReference>
<dbReference type="RefSeq" id="WP_301854942.1">
    <property type="nucleotide sequence ID" value="NZ_JAUJWU010000001.1"/>
</dbReference>
<gene>
    <name evidence="5" type="ORF">QWY13_03400</name>
</gene>
<dbReference type="PRINTS" id="PR00033">
    <property type="entry name" value="HTHASNC"/>
</dbReference>
<comment type="caution">
    <text evidence="5">The sequence shown here is derived from an EMBL/GenBank/DDBJ whole genome shotgun (WGS) entry which is preliminary data.</text>
</comment>
<dbReference type="InterPro" id="IPR019887">
    <property type="entry name" value="Tscrpt_reg_AsnC/Lrp_C"/>
</dbReference>
<keyword evidence="2" id="KW-0238">DNA-binding</keyword>
<dbReference type="PROSITE" id="PS50956">
    <property type="entry name" value="HTH_ASNC_2"/>
    <property type="match status" value="1"/>
</dbReference>
<organism evidence="5 6">
    <name type="scientific">Planococcus shenhongbingii</name>
    <dbReference type="NCBI Taxonomy" id="3058398"/>
    <lineage>
        <taxon>Bacteria</taxon>
        <taxon>Bacillati</taxon>
        <taxon>Bacillota</taxon>
        <taxon>Bacilli</taxon>
        <taxon>Bacillales</taxon>
        <taxon>Caryophanaceae</taxon>
        <taxon>Planococcus</taxon>
    </lineage>
</organism>
<dbReference type="EMBL" id="JAUJWU010000001">
    <property type="protein sequence ID" value="MDN7244528.1"/>
    <property type="molecule type" value="Genomic_DNA"/>
</dbReference>
<dbReference type="SMART" id="SM00344">
    <property type="entry name" value="HTH_ASNC"/>
    <property type="match status" value="1"/>
</dbReference>
<sequence length="157" mass="17590">MAEHVEGIDELDLKILSFLQDDGRMTFKEIAARIGVAERTIRLRVSSLRETGALSIVGLVNPMKIGLNIIAAIHIAAERDQLQHCANALIEMDEVRYVSLITGEYHILSEVCVSSHEELSEFIAQKLNKVPGILRTNIIVELKILKNKFNFMRGHNG</sequence>
<dbReference type="InterPro" id="IPR011008">
    <property type="entry name" value="Dimeric_a/b-barrel"/>
</dbReference>
<dbReference type="Proteomes" id="UP001172142">
    <property type="component" value="Unassembled WGS sequence"/>
</dbReference>
<protein>
    <submittedName>
        <fullName evidence="5">Lrp/AsnC family transcriptional regulator</fullName>
    </submittedName>
</protein>
<dbReference type="InterPro" id="IPR000485">
    <property type="entry name" value="AsnC-type_HTH_dom"/>
</dbReference>
<feature type="domain" description="HTH asnC-type" evidence="4">
    <location>
        <begin position="8"/>
        <end position="68"/>
    </location>
</feature>
<reference evidence="5 6" key="1">
    <citation type="submission" date="2023-07" db="EMBL/GenBank/DDBJ databases">
        <title>Novel species in genus Planococcus.</title>
        <authorList>
            <person name="Ning S."/>
        </authorList>
    </citation>
    <scope>NUCLEOTIDE SEQUENCE [LARGE SCALE GENOMIC DNA]</scope>
    <source>
        <strain evidence="5 6">N017</strain>
    </source>
</reference>
<dbReference type="InterPro" id="IPR036388">
    <property type="entry name" value="WH-like_DNA-bd_sf"/>
</dbReference>
<accession>A0ABT8N9F4</accession>
<keyword evidence="1" id="KW-0805">Transcription regulation</keyword>
<dbReference type="Gene3D" id="1.10.10.10">
    <property type="entry name" value="Winged helix-like DNA-binding domain superfamily/Winged helix DNA-binding domain"/>
    <property type="match status" value="1"/>
</dbReference>
<dbReference type="InterPro" id="IPR036390">
    <property type="entry name" value="WH_DNA-bd_sf"/>
</dbReference>
<dbReference type="InterPro" id="IPR019888">
    <property type="entry name" value="Tscrpt_reg_AsnC-like"/>
</dbReference>
<evidence type="ECO:0000259" key="4">
    <source>
        <dbReference type="PROSITE" id="PS50956"/>
    </source>
</evidence>
<dbReference type="SUPFAM" id="SSF54909">
    <property type="entry name" value="Dimeric alpha+beta barrel"/>
    <property type="match status" value="1"/>
</dbReference>
<dbReference type="Pfam" id="PF13404">
    <property type="entry name" value="HTH_AsnC-type"/>
    <property type="match status" value="1"/>
</dbReference>
<dbReference type="SUPFAM" id="SSF46785">
    <property type="entry name" value="Winged helix' DNA-binding domain"/>
    <property type="match status" value="1"/>
</dbReference>
<evidence type="ECO:0000313" key="6">
    <source>
        <dbReference type="Proteomes" id="UP001172142"/>
    </source>
</evidence>
<dbReference type="Gene3D" id="3.30.70.920">
    <property type="match status" value="1"/>
</dbReference>
<evidence type="ECO:0000256" key="2">
    <source>
        <dbReference type="ARBA" id="ARBA00023125"/>
    </source>
</evidence>
<name>A0ABT8N9F4_9BACL</name>
<keyword evidence="6" id="KW-1185">Reference proteome</keyword>
<keyword evidence="3" id="KW-0804">Transcription</keyword>